<dbReference type="InterPro" id="IPR005811">
    <property type="entry name" value="SUCC_ACL_C"/>
</dbReference>
<dbReference type="InterPro" id="IPR005809">
    <property type="entry name" value="Succ_CoA_ligase-like_bsu"/>
</dbReference>
<accession>A0ABV1FJQ8</accession>
<proteinExistence type="predicted"/>
<dbReference type="InterPro" id="IPR013650">
    <property type="entry name" value="ATP-grasp_succ-CoA_synth-type"/>
</dbReference>
<sequence length="387" mass="42520">MKLLEYKAKELFDKYGVPTMNGCVIDSSENMDAEIEKAGLSYPVVVKAQVQIGGRGKAGGIRFADTPQEAKQHCEDLLFSELRGYKVNQLLIVEKSENNKTELYLSIMLDRLTKCPIIIFSANGGMEIEQTAKEDPDKIIKIVVDPFVGIKDYMAIELLSRSGMDLSYKKQLADMLKKLYAAFMDYSCMLVEINPLVINAEDKLVALDGKIDIDDSALFRLPDIREFAEKLQPDNILIKEAAKYNFLYIPVDPEGTVTVVSNGSGMLMSCIDLITKEGMKVSAVLDLGGGATSDRIKEAVRILLSTPGAKALLINIFGGITRCDEVAGGVKMALEEAHQDKIVVVRMEGTNKDIGLATIASIQDVDIVSVPGLRECVKALADRRDRL</sequence>
<evidence type="ECO:0000313" key="9">
    <source>
        <dbReference type="Proteomes" id="UP001438008"/>
    </source>
</evidence>
<dbReference type="InterPro" id="IPR011761">
    <property type="entry name" value="ATP-grasp"/>
</dbReference>
<dbReference type="EMBL" id="JBBMFE010000012">
    <property type="protein sequence ID" value="MEQ2473290.1"/>
    <property type="molecule type" value="Genomic_DNA"/>
</dbReference>
<keyword evidence="4 6" id="KW-0547">Nucleotide-binding</keyword>
<dbReference type="PANTHER" id="PTHR11815:SF10">
    <property type="entry name" value="SUCCINATE--COA LIGASE [GDP-FORMING] SUBUNIT BETA, MITOCHONDRIAL"/>
    <property type="match status" value="1"/>
</dbReference>
<reference evidence="8 9" key="1">
    <citation type="submission" date="2024-03" db="EMBL/GenBank/DDBJ databases">
        <title>Human intestinal bacterial collection.</title>
        <authorList>
            <person name="Pauvert C."/>
            <person name="Hitch T.C.A."/>
            <person name="Clavel T."/>
        </authorList>
    </citation>
    <scope>NUCLEOTIDE SEQUENCE [LARGE SCALE GENOMIC DNA]</scope>
    <source>
        <strain evidence="8 9">CLA-AA-H132</strain>
    </source>
</reference>
<dbReference type="GO" id="GO:0004775">
    <property type="term" value="F:succinate-CoA ligase (ADP-forming) activity"/>
    <property type="evidence" value="ECO:0007669"/>
    <property type="project" value="UniProtKB-EC"/>
</dbReference>
<dbReference type="InterPro" id="IPR013815">
    <property type="entry name" value="ATP_grasp_subdomain_1"/>
</dbReference>
<evidence type="ECO:0000256" key="4">
    <source>
        <dbReference type="ARBA" id="ARBA00022741"/>
    </source>
</evidence>
<dbReference type="Pfam" id="PF08442">
    <property type="entry name" value="ATP-grasp_2"/>
    <property type="match status" value="1"/>
</dbReference>
<dbReference type="SUPFAM" id="SSF56059">
    <property type="entry name" value="Glutathione synthetase ATP-binding domain-like"/>
    <property type="match status" value="1"/>
</dbReference>
<evidence type="ECO:0000256" key="5">
    <source>
        <dbReference type="ARBA" id="ARBA00022842"/>
    </source>
</evidence>
<name>A0ABV1FJQ8_9FIRM</name>
<dbReference type="Gene3D" id="3.40.50.261">
    <property type="entry name" value="Succinyl-CoA synthetase domains"/>
    <property type="match status" value="1"/>
</dbReference>
<keyword evidence="9" id="KW-1185">Reference proteome</keyword>
<dbReference type="Gene3D" id="3.30.470.20">
    <property type="entry name" value="ATP-grasp fold, B domain"/>
    <property type="match status" value="1"/>
</dbReference>
<evidence type="ECO:0000259" key="7">
    <source>
        <dbReference type="PROSITE" id="PS50975"/>
    </source>
</evidence>
<dbReference type="Gene3D" id="3.30.1490.20">
    <property type="entry name" value="ATP-grasp fold, A domain"/>
    <property type="match status" value="1"/>
</dbReference>
<dbReference type="PIRSF" id="PIRSF001554">
    <property type="entry name" value="SucCS_beta"/>
    <property type="match status" value="1"/>
</dbReference>
<evidence type="ECO:0000256" key="2">
    <source>
        <dbReference type="ARBA" id="ARBA00022598"/>
    </source>
</evidence>
<dbReference type="EC" id="6.2.1.5" evidence="8"/>
<keyword evidence="2 8" id="KW-0436">Ligase</keyword>
<evidence type="ECO:0000313" key="8">
    <source>
        <dbReference type="EMBL" id="MEQ2473290.1"/>
    </source>
</evidence>
<feature type="domain" description="ATP-grasp" evidence="7">
    <location>
        <begin position="9"/>
        <end position="222"/>
    </location>
</feature>
<protein>
    <submittedName>
        <fullName evidence="8">ADP-forming succinate--CoA ligase subunit beta</fullName>
        <ecNumber evidence="8">6.2.1.5</ecNumber>
    </submittedName>
</protein>
<keyword evidence="3" id="KW-0479">Metal-binding</keyword>
<evidence type="ECO:0000256" key="1">
    <source>
        <dbReference type="ARBA" id="ARBA00022532"/>
    </source>
</evidence>
<keyword evidence="6" id="KW-0067">ATP-binding</keyword>
<dbReference type="InterPro" id="IPR016102">
    <property type="entry name" value="Succinyl-CoA_synth-like"/>
</dbReference>
<dbReference type="NCBIfam" id="NF001913">
    <property type="entry name" value="PRK00696.1"/>
    <property type="match status" value="1"/>
</dbReference>
<evidence type="ECO:0000256" key="6">
    <source>
        <dbReference type="PROSITE-ProRule" id="PRU00409"/>
    </source>
</evidence>
<gene>
    <name evidence="8" type="primary">sucC</name>
    <name evidence="8" type="ORF">WMO29_12455</name>
</gene>
<dbReference type="Pfam" id="PF00549">
    <property type="entry name" value="Ligase_CoA"/>
    <property type="match status" value="1"/>
</dbReference>
<dbReference type="Proteomes" id="UP001438008">
    <property type="component" value="Unassembled WGS sequence"/>
</dbReference>
<evidence type="ECO:0000256" key="3">
    <source>
        <dbReference type="ARBA" id="ARBA00022723"/>
    </source>
</evidence>
<comment type="caution">
    <text evidence="8">The sequence shown here is derived from an EMBL/GenBank/DDBJ whole genome shotgun (WGS) entry which is preliminary data.</text>
</comment>
<organism evidence="8 9">
    <name type="scientific">Laedolimicola intestinihominis</name>
    <dbReference type="NCBI Taxonomy" id="3133166"/>
    <lineage>
        <taxon>Bacteria</taxon>
        <taxon>Bacillati</taxon>
        <taxon>Bacillota</taxon>
        <taxon>Clostridia</taxon>
        <taxon>Lachnospirales</taxon>
        <taxon>Lachnospiraceae</taxon>
        <taxon>Laedolimicola</taxon>
    </lineage>
</organism>
<dbReference type="PANTHER" id="PTHR11815">
    <property type="entry name" value="SUCCINYL-COA SYNTHETASE BETA CHAIN"/>
    <property type="match status" value="1"/>
</dbReference>
<dbReference type="RefSeq" id="WP_178039836.1">
    <property type="nucleotide sequence ID" value="NZ_JBBMFE010000012.1"/>
</dbReference>
<keyword evidence="1" id="KW-0816">Tricarboxylic acid cycle</keyword>
<dbReference type="SUPFAM" id="SSF52210">
    <property type="entry name" value="Succinyl-CoA synthetase domains"/>
    <property type="match status" value="1"/>
</dbReference>
<dbReference type="PROSITE" id="PS50975">
    <property type="entry name" value="ATP_GRASP"/>
    <property type="match status" value="1"/>
</dbReference>
<keyword evidence="5" id="KW-0460">Magnesium</keyword>